<dbReference type="RefSeq" id="WP_311599458.1">
    <property type="nucleotide sequence ID" value="NZ_JAVREM010000018.1"/>
</dbReference>
<organism evidence="1 2">
    <name type="scientific">Streptomyces millisiae</name>
    <dbReference type="NCBI Taxonomy" id="3075542"/>
    <lineage>
        <taxon>Bacteria</taxon>
        <taxon>Bacillati</taxon>
        <taxon>Actinomycetota</taxon>
        <taxon>Actinomycetes</taxon>
        <taxon>Kitasatosporales</taxon>
        <taxon>Streptomycetaceae</taxon>
        <taxon>Streptomyces</taxon>
    </lineage>
</organism>
<dbReference type="Pfam" id="PF01202">
    <property type="entry name" value="SKI"/>
    <property type="match status" value="1"/>
</dbReference>
<dbReference type="InterPro" id="IPR027417">
    <property type="entry name" value="P-loop_NTPase"/>
</dbReference>
<keyword evidence="1" id="KW-0808">Transferase</keyword>
<dbReference type="Gene3D" id="3.40.50.300">
    <property type="entry name" value="P-loop containing nucleotide triphosphate hydrolases"/>
    <property type="match status" value="1"/>
</dbReference>
<dbReference type="EMBL" id="JAVREM010000018">
    <property type="protein sequence ID" value="MDT0319903.1"/>
    <property type="molecule type" value="Genomic_DNA"/>
</dbReference>
<sequence>MLIGPAGAGKSTVGAGVATALGREFVDLDAIAGPYYAEAGWSVARVRRRIEDVGRVAAEREREPARAHAVERAVGAFPGMVLALGAGHSNYTDASCRERVRAALRTCQHVWFLEPYEEPTKSVRELRERCLRERGVGWRSEDGHDFLAEWVTDPFARSLATETVRTGGESPEETVARLAALVNADMK</sequence>
<keyword evidence="1" id="KW-0418">Kinase</keyword>
<evidence type="ECO:0000313" key="2">
    <source>
        <dbReference type="Proteomes" id="UP001183420"/>
    </source>
</evidence>
<proteinExistence type="predicted"/>
<dbReference type="SUPFAM" id="SSF52540">
    <property type="entry name" value="P-loop containing nucleoside triphosphate hydrolases"/>
    <property type="match status" value="1"/>
</dbReference>
<protein>
    <submittedName>
        <fullName evidence="1">Shikimate kinase</fullName>
    </submittedName>
</protein>
<comment type="caution">
    <text evidence="1">The sequence shown here is derived from an EMBL/GenBank/DDBJ whole genome shotgun (WGS) entry which is preliminary data.</text>
</comment>
<dbReference type="Proteomes" id="UP001183420">
    <property type="component" value="Unassembled WGS sequence"/>
</dbReference>
<keyword evidence="2" id="KW-1185">Reference proteome</keyword>
<gene>
    <name evidence="1" type="ORF">RNC47_16315</name>
</gene>
<dbReference type="GO" id="GO:0016301">
    <property type="term" value="F:kinase activity"/>
    <property type="evidence" value="ECO:0007669"/>
    <property type="project" value="UniProtKB-KW"/>
</dbReference>
<reference evidence="2" key="1">
    <citation type="submission" date="2023-07" db="EMBL/GenBank/DDBJ databases">
        <title>30 novel species of actinomycetes from the DSMZ collection.</title>
        <authorList>
            <person name="Nouioui I."/>
        </authorList>
    </citation>
    <scope>NUCLEOTIDE SEQUENCE [LARGE SCALE GENOMIC DNA]</scope>
    <source>
        <strain evidence="2">DSM 44918</strain>
    </source>
</reference>
<dbReference type="InterPro" id="IPR031322">
    <property type="entry name" value="Shikimate/glucono_kinase"/>
</dbReference>
<name>A0ABU2LS92_9ACTN</name>
<evidence type="ECO:0000313" key="1">
    <source>
        <dbReference type="EMBL" id="MDT0319903.1"/>
    </source>
</evidence>
<accession>A0ABU2LS92</accession>